<organism evidence="3">
    <name type="scientific">Clastoptera arizonana</name>
    <name type="common">Arizona spittle bug</name>
    <dbReference type="NCBI Taxonomy" id="38151"/>
    <lineage>
        <taxon>Eukaryota</taxon>
        <taxon>Metazoa</taxon>
        <taxon>Ecdysozoa</taxon>
        <taxon>Arthropoda</taxon>
        <taxon>Hexapoda</taxon>
        <taxon>Insecta</taxon>
        <taxon>Pterygota</taxon>
        <taxon>Neoptera</taxon>
        <taxon>Paraneoptera</taxon>
        <taxon>Hemiptera</taxon>
        <taxon>Auchenorrhyncha</taxon>
        <taxon>Cercopoidea</taxon>
        <taxon>Clastopteridae</taxon>
        <taxon>Clastoptera</taxon>
    </lineage>
</organism>
<evidence type="ECO:0000313" key="3">
    <source>
        <dbReference type="EMBL" id="JAS12727.1"/>
    </source>
</evidence>
<sequence length="118" mass="13091">KTMQSINGTLAKVKLSACENYEFNSDQYWVCVLRHTGRTLFHPVGTCKMGPSIDLSTVVDPRLRVKNIKRLRVVDASIMPMLPSAHINAAAIMIGEKGAAMIEKDHTTNEVFSDTCRV</sequence>
<evidence type="ECO:0000256" key="1">
    <source>
        <dbReference type="ARBA" id="ARBA00010790"/>
    </source>
</evidence>
<feature type="domain" description="Glucose-methanol-choline oxidoreductase C-terminal" evidence="2">
    <location>
        <begin position="7"/>
        <end position="95"/>
    </location>
</feature>
<dbReference type="PANTHER" id="PTHR11552">
    <property type="entry name" value="GLUCOSE-METHANOL-CHOLINE GMC OXIDOREDUCTASE"/>
    <property type="match status" value="1"/>
</dbReference>
<accession>A0A1B6CGW2</accession>
<dbReference type="Gene3D" id="3.50.50.60">
    <property type="entry name" value="FAD/NAD(P)-binding domain"/>
    <property type="match status" value="1"/>
</dbReference>
<evidence type="ECO:0000259" key="2">
    <source>
        <dbReference type="Pfam" id="PF05199"/>
    </source>
</evidence>
<proteinExistence type="inferred from homology"/>
<comment type="similarity">
    <text evidence="1">Belongs to the GMC oxidoreductase family.</text>
</comment>
<dbReference type="InterPro" id="IPR007867">
    <property type="entry name" value="GMC_OxRtase_C"/>
</dbReference>
<dbReference type="SUPFAM" id="SSF51905">
    <property type="entry name" value="FAD/NAD(P)-binding domain"/>
    <property type="match status" value="1"/>
</dbReference>
<gene>
    <name evidence="3" type="ORF">g.2647</name>
</gene>
<dbReference type="GO" id="GO:0050660">
    <property type="term" value="F:flavin adenine dinucleotide binding"/>
    <property type="evidence" value="ECO:0007669"/>
    <property type="project" value="InterPro"/>
</dbReference>
<dbReference type="GO" id="GO:0016614">
    <property type="term" value="F:oxidoreductase activity, acting on CH-OH group of donors"/>
    <property type="evidence" value="ECO:0007669"/>
    <property type="project" value="InterPro"/>
</dbReference>
<dbReference type="InterPro" id="IPR036188">
    <property type="entry name" value="FAD/NAD-bd_sf"/>
</dbReference>
<feature type="non-terminal residue" evidence="3">
    <location>
        <position position="1"/>
    </location>
</feature>
<dbReference type="Gene3D" id="3.30.560.10">
    <property type="entry name" value="Glucose Oxidase, domain 3"/>
    <property type="match status" value="1"/>
</dbReference>
<reference evidence="3" key="1">
    <citation type="submission" date="2015-12" db="EMBL/GenBank/DDBJ databases">
        <title>De novo transcriptome assembly of four potential Pierce s Disease insect vectors from Arizona vineyards.</title>
        <authorList>
            <person name="Tassone E.E."/>
        </authorList>
    </citation>
    <scope>NUCLEOTIDE SEQUENCE</scope>
</reference>
<dbReference type="AlphaFoldDB" id="A0A1B6CGW2"/>
<name>A0A1B6CGW2_9HEMI</name>
<protein>
    <recommendedName>
        <fullName evidence="2">Glucose-methanol-choline oxidoreductase C-terminal domain-containing protein</fullName>
    </recommendedName>
</protein>
<dbReference type="InterPro" id="IPR012132">
    <property type="entry name" value="GMC_OxRdtase"/>
</dbReference>
<dbReference type="SUPFAM" id="SSF54373">
    <property type="entry name" value="FAD-linked reductases, C-terminal domain"/>
    <property type="match status" value="1"/>
</dbReference>
<dbReference type="Pfam" id="PF05199">
    <property type="entry name" value="GMC_oxred_C"/>
    <property type="match status" value="1"/>
</dbReference>
<dbReference type="PANTHER" id="PTHR11552:SF158">
    <property type="entry name" value="GH23626P-RELATED"/>
    <property type="match status" value="1"/>
</dbReference>
<dbReference type="EMBL" id="GEDC01024571">
    <property type="protein sequence ID" value="JAS12727.1"/>
    <property type="molecule type" value="Transcribed_RNA"/>
</dbReference>